<reference evidence="1" key="1">
    <citation type="submission" date="2022-07" db="EMBL/GenBank/DDBJ databases">
        <title>Genome Sequence of Lecanicillium saksenae.</title>
        <authorList>
            <person name="Buettner E."/>
        </authorList>
    </citation>
    <scope>NUCLEOTIDE SEQUENCE</scope>
    <source>
        <strain evidence="1">VT-O1</strain>
    </source>
</reference>
<sequence length="780" mass="86373">MARVNERETRKLSDQDAARKIQGWWRAVVRKRAVDEFLKLGLSIDSIRDTDFDTVVELLARENVLHVAARMLRLCGLQEGEPNSVAEMAACRTFMSAFLILGHPNKVLSTKNDSAEPTTDVENAMAATSRLPAADLNNPQLQDLISKAKDLLISFENILAWLTPASRYTVPPSMRNAIPEAYAVFYNAFIAWKSRDSNALVEVMVMQFVELDAIYQTVKDSTDDAAAALYRQSIQDSQLMLIVRIKRLAGQEKGKKLIFQAVAEARKARKAKKQTTGDTKPRIAENSAGDASATANSLVSPESQTLTPPSTPLSRGQGQSASQQQSTAPKTGLMGLLPDNRIVVHELAINKEYQIPTEDYVEQQAAITKPLYAHMKATVDADDNEANFRIFLIMAGNIKDKLQRLLKPGNSMYNLIGEILDPEMAERQFTVGNFSYEKFFTAMASLLPKLCAPFRDEEVKTLIQDKLADGNVIDRVEALIGFIDVMLCDYVNYLMRIAAPQLIESAPQYEAKRFAQELAAGDVRLTVAENAWRAATNKVMAEVQRRDPEGINHPKSRPNASRFYAQMLVDVFTSLSLPASPDQVPEMLHLDISRISKVSTMVQRIITVGAVLLQCKNLLKRDVRTQWKTEASRILAVLENEHASVDTTLEGTMAALEAGRSMPTATKAQLRQLVRKILEASQEMARTGVEPTQPVLRLLLTRLRGNILARLVPGSSSASEKVKAANTAGEKLASLGLSEFVDRVRQISDLLDKIGSVDRAAHGTWWDAVAIKVQQETIES</sequence>
<proteinExistence type="predicted"/>
<organism evidence="1 2">
    <name type="scientific">Lecanicillium saksenae</name>
    <dbReference type="NCBI Taxonomy" id="468837"/>
    <lineage>
        <taxon>Eukaryota</taxon>
        <taxon>Fungi</taxon>
        <taxon>Dikarya</taxon>
        <taxon>Ascomycota</taxon>
        <taxon>Pezizomycotina</taxon>
        <taxon>Sordariomycetes</taxon>
        <taxon>Hypocreomycetidae</taxon>
        <taxon>Hypocreales</taxon>
        <taxon>Cordycipitaceae</taxon>
        <taxon>Lecanicillium</taxon>
    </lineage>
</organism>
<gene>
    <name evidence="1" type="ORF">NLG97_g10420</name>
</gene>
<keyword evidence="2" id="KW-1185">Reference proteome</keyword>
<evidence type="ECO:0000313" key="2">
    <source>
        <dbReference type="Proteomes" id="UP001148737"/>
    </source>
</evidence>
<protein>
    <submittedName>
        <fullName evidence="1">Uncharacterized protein</fullName>
    </submittedName>
</protein>
<evidence type="ECO:0000313" key="1">
    <source>
        <dbReference type="EMBL" id="KAJ3473252.1"/>
    </source>
</evidence>
<name>A0ACC1QF75_9HYPO</name>
<dbReference type="EMBL" id="JANAKD010002597">
    <property type="protein sequence ID" value="KAJ3473252.1"/>
    <property type="molecule type" value="Genomic_DNA"/>
</dbReference>
<accession>A0ACC1QF75</accession>
<dbReference type="Proteomes" id="UP001148737">
    <property type="component" value="Unassembled WGS sequence"/>
</dbReference>
<comment type="caution">
    <text evidence="1">The sequence shown here is derived from an EMBL/GenBank/DDBJ whole genome shotgun (WGS) entry which is preliminary data.</text>
</comment>